<dbReference type="InterPro" id="IPR000838">
    <property type="entry name" value="RNA_pol_sigma70_ECF_CS"/>
</dbReference>
<keyword evidence="5 6" id="KW-0804">Transcription</keyword>
<keyword evidence="3 6" id="KW-0731">Sigma factor</keyword>
<dbReference type="Pfam" id="PF08281">
    <property type="entry name" value="Sigma70_r4_2"/>
    <property type="match status" value="1"/>
</dbReference>
<feature type="domain" description="RNA polymerase sigma-70 region 2" evidence="7">
    <location>
        <begin position="19"/>
        <end position="82"/>
    </location>
</feature>
<dbReference type="CDD" id="cd06171">
    <property type="entry name" value="Sigma70_r4"/>
    <property type="match status" value="1"/>
</dbReference>
<dbReference type="InterPro" id="IPR039425">
    <property type="entry name" value="RNA_pol_sigma-70-like"/>
</dbReference>
<reference evidence="9 10" key="1">
    <citation type="submission" date="2019-03" db="EMBL/GenBank/DDBJ databases">
        <title>Draft genome of Massilia hortus sp. nov., a novel bacterial species of the Oxalobacteraceae family.</title>
        <authorList>
            <person name="Peta V."/>
            <person name="Raths R."/>
            <person name="Bucking H."/>
        </authorList>
    </citation>
    <scope>NUCLEOTIDE SEQUENCE [LARGE SCALE GENOMIC DNA]</scope>
    <source>
        <strain evidence="9 10">ONC3</strain>
    </source>
</reference>
<evidence type="ECO:0000313" key="9">
    <source>
        <dbReference type="EMBL" id="TFW35767.1"/>
    </source>
</evidence>
<accession>A0A4Y9TAH4</accession>
<comment type="caution">
    <text evidence="9">The sequence shown here is derived from an EMBL/GenBank/DDBJ whole genome shotgun (WGS) entry which is preliminary data.</text>
</comment>
<dbReference type="SUPFAM" id="SSF88659">
    <property type="entry name" value="Sigma3 and sigma4 domains of RNA polymerase sigma factors"/>
    <property type="match status" value="1"/>
</dbReference>
<keyword evidence="2 6" id="KW-0805">Transcription regulation</keyword>
<dbReference type="GO" id="GO:0006352">
    <property type="term" value="P:DNA-templated transcription initiation"/>
    <property type="evidence" value="ECO:0007669"/>
    <property type="project" value="InterPro"/>
</dbReference>
<dbReference type="AlphaFoldDB" id="A0A4Y9TAH4"/>
<dbReference type="RefSeq" id="WP_135187886.1">
    <property type="nucleotide sequence ID" value="NZ_SPUM01000007.1"/>
</dbReference>
<keyword evidence="10" id="KW-1185">Reference proteome</keyword>
<dbReference type="NCBIfam" id="TIGR02937">
    <property type="entry name" value="sigma70-ECF"/>
    <property type="match status" value="1"/>
</dbReference>
<dbReference type="InterPro" id="IPR013325">
    <property type="entry name" value="RNA_pol_sigma_r2"/>
</dbReference>
<evidence type="ECO:0000313" key="10">
    <source>
        <dbReference type="Proteomes" id="UP000297258"/>
    </source>
</evidence>
<dbReference type="GO" id="GO:0016987">
    <property type="term" value="F:sigma factor activity"/>
    <property type="evidence" value="ECO:0007669"/>
    <property type="project" value="UniProtKB-KW"/>
</dbReference>
<keyword evidence="4 6" id="KW-0238">DNA-binding</keyword>
<evidence type="ECO:0000256" key="2">
    <source>
        <dbReference type="ARBA" id="ARBA00023015"/>
    </source>
</evidence>
<evidence type="ECO:0000256" key="6">
    <source>
        <dbReference type="RuleBase" id="RU000716"/>
    </source>
</evidence>
<feature type="domain" description="RNA polymerase sigma factor 70 region 4 type 2" evidence="8">
    <location>
        <begin position="126"/>
        <end position="175"/>
    </location>
</feature>
<dbReference type="InterPro" id="IPR013324">
    <property type="entry name" value="RNA_pol_sigma_r3/r4-like"/>
</dbReference>
<dbReference type="InterPro" id="IPR036388">
    <property type="entry name" value="WH-like_DNA-bd_sf"/>
</dbReference>
<dbReference type="Gene3D" id="1.10.10.10">
    <property type="entry name" value="Winged helix-like DNA-binding domain superfamily/Winged helix DNA-binding domain"/>
    <property type="match status" value="1"/>
</dbReference>
<gene>
    <name evidence="9" type="ORF">E4O92_01030</name>
</gene>
<protein>
    <recommendedName>
        <fullName evidence="6">RNA polymerase sigma factor</fullName>
    </recommendedName>
</protein>
<dbReference type="SUPFAM" id="SSF88946">
    <property type="entry name" value="Sigma2 domain of RNA polymerase sigma factors"/>
    <property type="match status" value="1"/>
</dbReference>
<dbReference type="Gene3D" id="1.10.1740.10">
    <property type="match status" value="1"/>
</dbReference>
<dbReference type="EMBL" id="SPUM01000007">
    <property type="protein sequence ID" value="TFW35767.1"/>
    <property type="molecule type" value="Genomic_DNA"/>
</dbReference>
<dbReference type="Pfam" id="PF04542">
    <property type="entry name" value="Sigma70_r2"/>
    <property type="match status" value="1"/>
</dbReference>
<dbReference type="PANTHER" id="PTHR43133:SF25">
    <property type="entry name" value="RNA POLYMERASE SIGMA FACTOR RFAY-RELATED"/>
    <property type="match status" value="1"/>
</dbReference>
<dbReference type="Proteomes" id="UP000297258">
    <property type="component" value="Unassembled WGS sequence"/>
</dbReference>
<proteinExistence type="inferred from homology"/>
<organism evidence="9 10">
    <name type="scientific">Massilia horti</name>
    <dbReference type="NCBI Taxonomy" id="2562153"/>
    <lineage>
        <taxon>Bacteria</taxon>
        <taxon>Pseudomonadati</taxon>
        <taxon>Pseudomonadota</taxon>
        <taxon>Betaproteobacteria</taxon>
        <taxon>Burkholderiales</taxon>
        <taxon>Oxalobacteraceae</taxon>
        <taxon>Telluria group</taxon>
        <taxon>Massilia</taxon>
    </lineage>
</organism>
<evidence type="ECO:0000256" key="1">
    <source>
        <dbReference type="ARBA" id="ARBA00010641"/>
    </source>
</evidence>
<evidence type="ECO:0000256" key="3">
    <source>
        <dbReference type="ARBA" id="ARBA00023082"/>
    </source>
</evidence>
<dbReference type="InterPro" id="IPR007627">
    <property type="entry name" value="RNA_pol_sigma70_r2"/>
</dbReference>
<comment type="similarity">
    <text evidence="1 6">Belongs to the sigma-70 factor family. ECF subfamily.</text>
</comment>
<evidence type="ECO:0000256" key="4">
    <source>
        <dbReference type="ARBA" id="ARBA00023125"/>
    </source>
</evidence>
<dbReference type="InterPro" id="IPR013249">
    <property type="entry name" value="RNA_pol_sigma70_r4_t2"/>
</dbReference>
<dbReference type="PANTHER" id="PTHR43133">
    <property type="entry name" value="RNA POLYMERASE ECF-TYPE SIGMA FACTO"/>
    <property type="match status" value="1"/>
</dbReference>
<dbReference type="InterPro" id="IPR014284">
    <property type="entry name" value="RNA_pol_sigma-70_dom"/>
</dbReference>
<evidence type="ECO:0000259" key="8">
    <source>
        <dbReference type="Pfam" id="PF08281"/>
    </source>
</evidence>
<name>A0A4Y9TAH4_9BURK</name>
<sequence>MGAYSEDDKAARFAALALPHLDAAYNLARWLTRSDVDAEDLVQSAFLRAFKASDGYRGGDARAWLLTIVRHTFYTDLRDRRRERGDVGFDEELHGIDTDDVPDSSYAVGSDPARLAAIRDAGDTVNRALARMPAAFREVLVLKEMDDLSYKQIAQVVGVPIGTVMSRLARARKQLLALLAEERTGKGD</sequence>
<dbReference type="GO" id="GO:0003677">
    <property type="term" value="F:DNA binding"/>
    <property type="evidence" value="ECO:0007669"/>
    <property type="project" value="UniProtKB-KW"/>
</dbReference>
<dbReference type="PROSITE" id="PS01063">
    <property type="entry name" value="SIGMA70_ECF"/>
    <property type="match status" value="1"/>
</dbReference>
<dbReference type="OrthoDB" id="9797134at2"/>
<evidence type="ECO:0000256" key="5">
    <source>
        <dbReference type="ARBA" id="ARBA00023163"/>
    </source>
</evidence>
<evidence type="ECO:0000259" key="7">
    <source>
        <dbReference type="Pfam" id="PF04542"/>
    </source>
</evidence>